<evidence type="ECO:0000313" key="3">
    <source>
        <dbReference type="EMBL" id="KWV48055.1"/>
    </source>
</evidence>
<dbReference type="EMBL" id="LNCD01000099">
    <property type="protein sequence ID" value="KWV48055.1"/>
    <property type="molecule type" value="Genomic_DNA"/>
</dbReference>
<dbReference type="EMBL" id="LNCD01000100">
    <property type="protein sequence ID" value="KWV48012.1"/>
    <property type="molecule type" value="Genomic_DNA"/>
</dbReference>
<dbReference type="EMBL" id="LNCD01000059">
    <property type="protein sequence ID" value="KWV54588.1"/>
    <property type="molecule type" value="Genomic_DNA"/>
</dbReference>
<dbReference type="EMBL" id="LNCD01000144">
    <property type="protein sequence ID" value="KWV40933.1"/>
    <property type="molecule type" value="Genomic_DNA"/>
</dbReference>
<evidence type="ECO:0000313" key="4">
    <source>
        <dbReference type="EMBL" id="KWV54588.1"/>
    </source>
</evidence>
<comment type="caution">
    <text evidence="3">The sequence shown here is derived from an EMBL/GenBank/DDBJ whole genome shotgun (WGS) entry which is preliminary data.</text>
</comment>
<name>A0A109JFR7_9HYPH</name>
<protein>
    <submittedName>
        <fullName evidence="3">Uncharacterized protein</fullName>
    </submittedName>
</protein>
<evidence type="ECO:0000313" key="5">
    <source>
        <dbReference type="Proteomes" id="UP000068164"/>
    </source>
</evidence>
<gene>
    <name evidence="3" type="ORF">AS026_12115</name>
    <name evidence="2" type="ORF">AS026_12310</name>
    <name evidence="1" type="ORF">AS026_24515</name>
    <name evidence="4" type="ORF">AS026_38740</name>
</gene>
<accession>A0A109JFR7</accession>
<dbReference type="Proteomes" id="UP000068164">
    <property type="component" value="Unassembled WGS sequence"/>
</dbReference>
<sequence length="67" mass="7706">MMERLVCHPRACFETAIICRPVGALPEDAMRILRVGKIDCLDWTHLCFTWLQVQYTKSLAEAANQLQ</sequence>
<dbReference type="AlphaFoldDB" id="A0A109JFR7"/>
<organism evidence="3 5">
    <name type="scientific">Rhizobium altiplani</name>
    <dbReference type="NCBI Taxonomy" id="1864509"/>
    <lineage>
        <taxon>Bacteria</taxon>
        <taxon>Pseudomonadati</taxon>
        <taxon>Pseudomonadota</taxon>
        <taxon>Alphaproteobacteria</taxon>
        <taxon>Hyphomicrobiales</taxon>
        <taxon>Rhizobiaceae</taxon>
        <taxon>Rhizobium/Agrobacterium group</taxon>
        <taxon>Rhizobium</taxon>
    </lineage>
</organism>
<reference evidence="3 5" key="1">
    <citation type="submission" date="2015-11" db="EMBL/GenBank/DDBJ databases">
        <title>Draft Genome Sequence of the Strain BR 10423 (Rhizobium sp.) isolated from nodules of Mimosa pudica.</title>
        <authorList>
            <person name="Barauna A.C."/>
            <person name="Zilli J.E."/>
            <person name="Simoes-Araujo J.L."/>
            <person name="Reis V.M."/>
            <person name="James E.K."/>
            <person name="Reis F.B.Jr."/>
            <person name="Rouws L.F."/>
            <person name="Passos S.R."/>
            <person name="Gois S.R."/>
        </authorList>
    </citation>
    <scope>NUCLEOTIDE SEQUENCE [LARGE SCALE GENOMIC DNA]</scope>
    <source>
        <strain evidence="3 5">BR10423</strain>
    </source>
</reference>
<evidence type="ECO:0000313" key="2">
    <source>
        <dbReference type="EMBL" id="KWV48012.1"/>
    </source>
</evidence>
<proteinExistence type="predicted"/>
<keyword evidence="5" id="KW-1185">Reference proteome</keyword>
<evidence type="ECO:0000313" key="1">
    <source>
        <dbReference type="EMBL" id="KWV40933.1"/>
    </source>
</evidence>